<organism evidence="1 2">
    <name type="scientific">Streblomastix strix</name>
    <dbReference type="NCBI Taxonomy" id="222440"/>
    <lineage>
        <taxon>Eukaryota</taxon>
        <taxon>Metamonada</taxon>
        <taxon>Preaxostyla</taxon>
        <taxon>Oxymonadida</taxon>
        <taxon>Streblomastigidae</taxon>
        <taxon>Streblomastix</taxon>
    </lineage>
</organism>
<proteinExistence type="predicted"/>
<evidence type="ECO:0000313" key="2">
    <source>
        <dbReference type="Proteomes" id="UP000324800"/>
    </source>
</evidence>
<sequence>MIQIVQEIKDPEMQVGAMNHVGESLYDATFEIIERANIEDLSETFDQLHTIVDESNDFILLNLINWHLFEWTNFIIIECRHGGLSSHIQEKAVTLIAQIMTRGLQMCYDSEINRFSISFIKTGLDKVMLDVMKELQSNDIDIEMQAEQDVRLIFGCQEVIKEIVKVIAPQMMGRILHEQQELKIITSELSCSFGEVNDSDDIISINIRCIQEILDNLCSLKKEQQATQLLDEVNEDIESEGIAEETDLLIFHSDIRQDVGVQQCAQGLKKKLQRLKNLKQKIIQDGLVVEDNEHVQVRIIGNDVVFHNIIFM</sequence>
<dbReference type="AlphaFoldDB" id="A0A5J4VF26"/>
<reference evidence="1 2" key="1">
    <citation type="submission" date="2019-03" db="EMBL/GenBank/DDBJ databases">
        <title>Single cell metagenomics reveals metabolic interactions within the superorganism composed of flagellate Streblomastix strix and complex community of Bacteroidetes bacteria on its surface.</title>
        <authorList>
            <person name="Treitli S.C."/>
            <person name="Kolisko M."/>
            <person name="Husnik F."/>
            <person name="Keeling P."/>
            <person name="Hampl V."/>
        </authorList>
    </citation>
    <scope>NUCLEOTIDE SEQUENCE [LARGE SCALE GENOMIC DNA]</scope>
    <source>
        <strain evidence="1">ST1C</strain>
    </source>
</reference>
<gene>
    <name evidence="1" type="ORF">EZS28_023435</name>
</gene>
<protein>
    <submittedName>
        <fullName evidence="1">Uncharacterized protein</fullName>
    </submittedName>
</protein>
<accession>A0A5J4VF26</accession>
<evidence type="ECO:0000313" key="1">
    <source>
        <dbReference type="EMBL" id="KAA6381039.1"/>
    </source>
</evidence>
<dbReference type="Proteomes" id="UP000324800">
    <property type="component" value="Unassembled WGS sequence"/>
</dbReference>
<comment type="caution">
    <text evidence="1">The sequence shown here is derived from an EMBL/GenBank/DDBJ whole genome shotgun (WGS) entry which is preliminary data.</text>
</comment>
<name>A0A5J4VF26_9EUKA</name>
<dbReference type="EMBL" id="SNRW01007563">
    <property type="protein sequence ID" value="KAA6381039.1"/>
    <property type="molecule type" value="Genomic_DNA"/>
</dbReference>